<gene>
    <name evidence="8" type="ORF">OKIOD_LOCUS10746</name>
</gene>
<feature type="domain" description="TAFII28-like protein" evidence="7">
    <location>
        <begin position="445"/>
        <end position="529"/>
    </location>
</feature>
<dbReference type="EMBL" id="OU015566">
    <property type="protein sequence ID" value="CAG5105273.1"/>
    <property type="molecule type" value="Genomic_DNA"/>
</dbReference>
<proteinExistence type="inferred from homology"/>
<accession>A0ABN7SUY0</accession>
<evidence type="ECO:0000259" key="7">
    <source>
        <dbReference type="Pfam" id="PF04719"/>
    </source>
</evidence>
<keyword evidence="5" id="KW-0539">Nucleus</keyword>
<feature type="region of interest" description="Disordered" evidence="6">
    <location>
        <begin position="120"/>
        <end position="140"/>
    </location>
</feature>
<evidence type="ECO:0000313" key="8">
    <source>
        <dbReference type="EMBL" id="CAG5105273.1"/>
    </source>
</evidence>
<dbReference type="InterPro" id="IPR045127">
    <property type="entry name" value="TAF11-like"/>
</dbReference>
<dbReference type="PANTHER" id="PTHR13218:SF8">
    <property type="entry name" value="TRANSCRIPTION INITIATION FACTOR TFIID SUBUNIT 11"/>
    <property type="match status" value="1"/>
</dbReference>
<feature type="compositionally biased region" description="Polar residues" evidence="6">
    <location>
        <begin position="286"/>
        <end position="298"/>
    </location>
</feature>
<keyword evidence="9" id="KW-1185">Reference proteome</keyword>
<evidence type="ECO:0000256" key="6">
    <source>
        <dbReference type="SAM" id="MobiDB-lite"/>
    </source>
</evidence>
<evidence type="ECO:0000256" key="5">
    <source>
        <dbReference type="ARBA" id="ARBA00023242"/>
    </source>
</evidence>
<feature type="region of interest" description="Disordered" evidence="6">
    <location>
        <begin position="370"/>
        <end position="404"/>
    </location>
</feature>
<dbReference type="CDD" id="cd08048">
    <property type="entry name" value="HFD_TAF11"/>
    <property type="match status" value="1"/>
</dbReference>
<keyword evidence="3" id="KW-0805">Transcription regulation</keyword>
<dbReference type="InterPro" id="IPR006809">
    <property type="entry name" value="TAFII28_dom"/>
</dbReference>
<feature type="compositionally biased region" description="Acidic residues" evidence="6">
    <location>
        <begin position="388"/>
        <end position="402"/>
    </location>
</feature>
<evidence type="ECO:0000256" key="3">
    <source>
        <dbReference type="ARBA" id="ARBA00023015"/>
    </source>
</evidence>
<dbReference type="PANTHER" id="PTHR13218">
    <property type="entry name" value="TRANSCRIPTION INITIATION FACTOR TFIID SUBUNIT 11-RELATED"/>
    <property type="match status" value="1"/>
</dbReference>
<organism evidence="8 9">
    <name type="scientific">Oikopleura dioica</name>
    <name type="common">Tunicate</name>
    <dbReference type="NCBI Taxonomy" id="34765"/>
    <lineage>
        <taxon>Eukaryota</taxon>
        <taxon>Metazoa</taxon>
        <taxon>Chordata</taxon>
        <taxon>Tunicata</taxon>
        <taxon>Appendicularia</taxon>
        <taxon>Copelata</taxon>
        <taxon>Oikopleuridae</taxon>
        <taxon>Oikopleura</taxon>
    </lineage>
</organism>
<comment type="similarity">
    <text evidence="2">Belongs to the TAF11 family.</text>
</comment>
<protein>
    <submittedName>
        <fullName evidence="8">Oidioi.mRNA.OKI2018_I69.chr1.g1981.t1.cds</fullName>
    </submittedName>
</protein>
<evidence type="ECO:0000256" key="2">
    <source>
        <dbReference type="ARBA" id="ARBA00009788"/>
    </source>
</evidence>
<dbReference type="Gene3D" id="1.10.20.10">
    <property type="entry name" value="Histone, subunit A"/>
    <property type="match status" value="1"/>
</dbReference>
<dbReference type="Proteomes" id="UP001158576">
    <property type="component" value="Chromosome 1"/>
</dbReference>
<reference evidence="8 9" key="1">
    <citation type="submission" date="2021-04" db="EMBL/GenBank/DDBJ databases">
        <authorList>
            <person name="Bliznina A."/>
        </authorList>
    </citation>
    <scope>NUCLEOTIDE SEQUENCE [LARGE SCALE GENOMIC DNA]</scope>
</reference>
<comment type="subcellular location">
    <subcellularLocation>
        <location evidence="1">Nucleus</location>
    </subcellularLocation>
</comment>
<sequence>MDKPLPSCIFSLEELKSKGSAARNGWQNRTALAPEERNEYMDMMRKGRPYSQIRELYESRHNKKLAPSTIHNWRVKIRNEEIRERTGRRRELESGNITGSPVRKRMTAEEYEPEYIVPIEFPPEEPEDSPGILTQQERQKVSVNRRNSIAEDYRYSSLQPSEDLIRKRSASTVTRKDHFQRLGDMKTSSHRTSGLYSVGNKKNGLDSGQSGGLLFTPSRKPAAPVIKIDLTGIQIQQERPKVAANRRNSIAEDYRYLSLQPPEDLIRRRSASTSTRKDHFPRLETINESFHRPNSLNSKENELKFGQSGGLLLAPPRRQSAPENKSHEIENVGYQAEGPSSESTREDIQQFSNNQQANEVQYIQDDTNQEADQDNYSEEAGPSRLPEEAPEEVQESGDDQEADSSCRLDNTLMIKAAVIGDNDKDKKKRRRELMDYDDRQRTIKLINNFSEEQINRYEMYRRSCFQKNQIKRLMTMTTPCTVHQHVSIAVAGIAKVFVGELVEEALKVADNQNHKGPLLPSHIRESVRRLGHVPGSHLHDKKRKKARLF</sequence>
<evidence type="ECO:0000313" key="9">
    <source>
        <dbReference type="Proteomes" id="UP001158576"/>
    </source>
</evidence>
<evidence type="ECO:0000256" key="1">
    <source>
        <dbReference type="ARBA" id="ARBA00004123"/>
    </source>
</evidence>
<dbReference type="InterPro" id="IPR009072">
    <property type="entry name" value="Histone-fold"/>
</dbReference>
<evidence type="ECO:0000256" key="4">
    <source>
        <dbReference type="ARBA" id="ARBA00023163"/>
    </source>
</evidence>
<dbReference type="SUPFAM" id="SSF47113">
    <property type="entry name" value="Histone-fold"/>
    <property type="match status" value="1"/>
</dbReference>
<feature type="region of interest" description="Disordered" evidence="6">
    <location>
        <begin position="267"/>
        <end position="348"/>
    </location>
</feature>
<keyword evidence="4" id="KW-0804">Transcription</keyword>
<name>A0ABN7SUY0_OIKDI</name>
<feature type="region of interest" description="Disordered" evidence="6">
    <location>
        <begin position="184"/>
        <end position="203"/>
    </location>
</feature>
<dbReference type="Pfam" id="PF04719">
    <property type="entry name" value="TAFII28"/>
    <property type="match status" value="1"/>
</dbReference>